<feature type="transmembrane region" description="Helical" evidence="1">
    <location>
        <begin position="24"/>
        <end position="43"/>
    </location>
</feature>
<accession>A0ABV9UB28</accession>
<reference evidence="3" key="1">
    <citation type="journal article" date="2019" name="Int. J. Syst. Evol. Microbiol.">
        <title>The Global Catalogue of Microorganisms (GCM) 10K type strain sequencing project: providing services to taxonomists for standard genome sequencing and annotation.</title>
        <authorList>
            <consortium name="The Broad Institute Genomics Platform"/>
            <consortium name="The Broad Institute Genome Sequencing Center for Infectious Disease"/>
            <person name="Wu L."/>
            <person name="Ma J."/>
        </authorList>
    </citation>
    <scope>NUCLEOTIDE SEQUENCE [LARGE SCALE GENOMIC DNA]</scope>
    <source>
        <strain evidence="3">KLKA75</strain>
    </source>
</reference>
<keyword evidence="1" id="KW-0472">Membrane</keyword>
<evidence type="ECO:0000256" key="1">
    <source>
        <dbReference type="SAM" id="Phobius"/>
    </source>
</evidence>
<dbReference type="InterPro" id="IPR021235">
    <property type="entry name" value="DUF2637"/>
</dbReference>
<dbReference type="EMBL" id="JBHSIT010000012">
    <property type="protein sequence ID" value="MFC4912565.1"/>
    <property type="molecule type" value="Genomic_DNA"/>
</dbReference>
<comment type="caution">
    <text evidence="2">The sequence shown here is derived from an EMBL/GenBank/DDBJ whole genome shotgun (WGS) entry which is preliminary data.</text>
</comment>
<name>A0ABV9UB28_9ACTN</name>
<sequence>MSTPHAIPTATAPDPAETASASRIGLVDLAVIVIAAAAGLLSLDGQRRLAAIAGWHGWHAWLLPIAVETYAALSTWLMCQATTRTARYRMAAYVGIGVGLSGALNVVWHLVAADVITPSWRIVVGVALVPTILVALALHLAAGHRAPAPAAPDEHQADEPAQRRRYRVSRALVDAAAQALADATDPRTVTGVELARRDPDARSVRAWQMALAEARTR</sequence>
<dbReference type="RefSeq" id="WP_378262598.1">
    <property type="nucleotide sequence ID" value="NZ_JBHSIT010000012.1"/>
</dbReference>
<keyword evidence="1" id="KW-1133">Transmembrane helix</keyword>
<proteinExistence type="predicted"/>
<protein>
    <submittedName>
        <fullName evidence="2">DUF2637 domain-containing protein</fullName>
    </submittedName>
</protein>
<dbReference type="Pfam" id="PF10935">
    <property type="entry name" value="DUF2637"/>
    <property type="match status" value="1"/>
</dbReference>
<feature type="transmembrane region" description="Helical" evidence="1">
    <location>
        <begin position="58"/>
        <end position="79"/>
    </location>
</feature>
<dbReference type="Proteomes" id="UP001595872">
    <property type="component" value="Unassembled WGS sequence"/>
</dbReference>
<evidence type="ECO:0000313" key="2">
    <source>
        <dbReference type="EMBL" id="MFC4912565.1"/>
    </source>
</evidence>
<feature type="transmembrane region" description="Helical" evidence="1">
    <location>
        <begin position="91"/>
        <end position="110"/>
    </location>
</feature>
<gene>
    <name evidence="2" type="ORF">ACFPCY_35060</name>
</gene>
<organism evidence="2 3">
    <name type="scientific">Actinomadura gamaensis</name>
    <dbReference type="NCBI Taxonomy" id="1763541"/>
    <lineage>
        <taxon>Bacteria</taxon>
        <taxon>Bacillati</taxon>
        <taxon>Actinomycetota</taxon>
        <taxon>Actinomycetes</taxon>
        <taxon>Streptosporangiales</taxon>
        <taxon>Thermomonosporaceae</taxon>
        <taxon>Actinomadura</taxon>
    </lineage>
</organism>
<feature type="transmembrane region" description="Helical" evidence="1">
    <location>
        <begin position="122"/>
        <end position="142"/>
    </location>
</feature>
<evidence type="ECO:0000313" key="3">
    <source>
        <dbReference type="Proteomes" id="UP001595872"/>
    </source>
</evidence>
<keyword evidence="1" id="KW-0812">Transmembrane</keyword>
<keyword evidence="3" id="KW-1185">Reference proteome</keyword>